<dbReference type="InterPro" id="IPR000315">
    <property type="entry name" value="Znf_B-box"/>
</dbReference>
<dbReference type="PANTHER" id="PTHR25462:SF296">
    <property type="entry name" value="MEIOTIC P26, ISOFORM F"/>
    <property type="match status" value="1"/>
</dbReference>
<proteinExistence type="predicted"/>
<dbReference type="InterPro" id="IPR011042">
    <property type="entry name" value="6-blade_b-propeller_TolB-like"/>
</dbReference>
<dbReference type="Gene3D" id="2.120.10.30">
    <property type="entry name" value="TolB, C-terminal domain"/>
    <property type="match status" value="1"/>
</dbReference>
<feature type="domain" description="B box-type" evidence="2">
    <location>
        <begin position="63"/>
        <end position="105"/>
    </location>
</feature>
<dbReference type="Proteomes" id="UP000683360">
    <property type="component" value="Unassembled WGS sequence"/>
</dbReference>
<evidence type="ECO:0000256" key="1">
    <source>
        <dbReference type="PROSITE-ProRule" id="PRU00024"/>
    </source>
</evidence>
<accession>A0A8S3SDL5</accession>
<keyword evidence="1" id="KW-0862">Zinc</keyword>
<protein>
    <recommendedName>
        <fullName evidence="2">B box-type domain-containing protein</fullName>
    </recommendedName>
</protein>
<dbReference type="PROSITE" id="PS50119">
    <property type="entry name" value="ZF_BBOX"/>
    <property type="match status" value="2"/>
</dbReference>
<comment type="caution">
    <text evidence="3">The sequence shown here is derived from an EMBL/GenBank/DDBJ whole genome shotgun (WGS) entry which is preliminary data.</text>
</comment>
<reference evidence="3" key="1">
    <citation type="submission" date="2021-03" db="EMBL/GenBank/DDBJ databases">
        <authorList>
            <person name="Bekaert M."/>
        </authorList>
    </citation>
    <scope>NUCLEOTIDE SEQUENCE</scope>
</reference>
<dbReference type="SUPFAM" id="SSF50969">
    <property type="entry name" value="YVTN repeat-like/Quinoprotein amine dehydrogenase"/>
    <property type="match status" value="1"/>
</dbReference>
<gene>
    <name evidence="3" type="ORF">MEDL_30349</name>
</gene>
<dbReference type="OrthoDB" id="6132488at2759"/>
<name>A0A8S3SDL5_MYTED</name>
<keyword evidence="1" id="KW-0863">Zinc-finger</keyword>
<dbReference type="Gene3D" id="2.130.10.10">
    <property type="entry name" value="YVTN repeat-like/Quinoprotein amine dehydrogenase"/>
    <property type="match status" value="1"/>
</dbReference>
<evidence type="ECO:0000313" key="4">
    <source>
        <dbReference type="Proteomes" id="UP000683360"/>
    </source>
</evidence>
<evidence type="ECO:0000259" key="2">
    <source>
        <dbReference type="PROSITE" id="PS50119"/>
    </source>
</evidence>
<dbReference type="PANTHER" id="PTHR25462">
    <property type="entry name" value="BONUS, ISOFORM C-RELATED"/>
    <property type="match status" value="1"/>
</dbReference>
<keyword evidence="1" id="KW-0479">Metal-binding</keyword>
<dbReference type="EMBL" id="CAJPWZ010001488">
    <property type="protein sequence ID" value="CAG2216602.1"/>
    <property type="molecule type" value="Genomic_DNA"/>
</dbReference>
<organism evidence="3 4">
    <name type="scientific">Mytilus edulis</name>
    <name type="common">Blue mussel</name>
    <dbReference type="NCBI Taxonomy" id="6550"/>
    <lineage>
        <taxon>Eukaryota</taxon>
        <taxon>Metazoa</taxon>
        <taxon>Spiralia</taxon>
        <taxon>Lophotrochozoa</taxon>
        <taxon>Mollusca</taxon>
        <taxon>Bivalvia</taxon>
        <taxon>Autobranchia</taxon>
        <taxon>Pteriomorphia</taxon>
        <taxon>Mytilida</taxon>
        <taxon>Mytiloidea</taxon>
        <taxon>Mytilidae</taxon>
        <taxon>Mytilinae</taxon>
        <taxon>Mytilus</taxon>
    </lineage>
</organism>
<feature type="domain" description="B box-type" evidence="2">
    <location>
        <begin position="3"/>
        <end position="53"/>
    </location>
</feature>
<dbReference type="SMART" id="SM00336">
    <property type="entry name" value="BBOX"/>
    <property type="match status" value="2"/>
</dbReference>
<dbReference type="InterPro" id="IPR015943">
    <property type="entry name" value="WD40/YVTN_repeat-like_dom_sf"/>
</dbReference>
<keyword evidence="4" id="KW-1185">Reference proteome</keyword>
<dbReference type="GO" id="GO:0008270">
    <property type="term" value="F:zinc ion binding"/>
    <property type="evidence" value="ECO:0007669"/>
    <property type="project" value="UniProtKB-KW"/>
</dbReference>
<dbReference type="AlphaFoldDB" id="A0A8S3SDL5"/>
<dbReference type="InterPro" id="IPR011044">
    <property type="entry name" value="Quino_amine_DH_bsu"/>
</dbReference>
<dbReference type="SUPFAM" id="SSF57845">
    <property type="entry name" value="B-box zinc-binding domain"/>
    <property type="match status" value="1"/>
</dbReference>
<dbReference type="Gene3D" id="3.30.160.60">
    <property type="entry name" value="Classic Zinc Finger"/>
    <property type="match status" value="1"/>
</dbReference>
<sequence>MASNSSHCESCSDEGISTVAIRFCSDCEESLCKECVEYHKKCKATKSHHLIDLASIAKSKIPTVKKSCEVHEDVSLDFYCTQHDTLCCRVCIPSKHQLCKDVLPLEVASKHIKKSSLFEDTFSEWQNISKTLEHLRKDRNDIIKELKKSESAICEEEREQELEFLKEHGSNNQLYLTLREQEKGVQNVVKRVQEMTRSYKRVYLKLDKSAEIDLQSIGSISEVKEKEITEQLHIADSLRITDLAVTADDTLFLCNFKYGVRKIYVYKTDSQDLTHKSTLNLPSEPYGISILSGINKLVVTLPFESYVQFINTKSLTLDKTIPLGKNCYGITTTGDSIVVGRAEEINIFKQNGEIIKNISLNDQLPLYGVCSLLYNQNDDRIVYIKVGQINNIQLDGTVEYQNAVSSIDLAVDKQGHFYVIEQEINEIQRLLPDGRFSDVVLTEKDGIKDPSAIAFNESFTKFYVTNNNGLVQIYNCK</sequence>
<evidence type="ECO:0000313" key="3">
    <source>
        <dbReference type="EMBL" id="CAG2216602.1"/>
    </source>
</evidence>
<dbReference type="InterPro" id="IPR047153">
    <property type="entry name" value="TRIM45/56/19-like"/>
</dbReference>
<dbReference type="CDD" id="cd19756">
    <property type="entry name" value="Bbox2"/>
    <property type="match status" value="1"/>
</dbReference>